<dbReference type="KEGG" id="srq:SR187_9805"/>
<proteinExistence type="predicted"/>
<name>A0A2Z5U1P1_9STRE</name>
<organism evidence="1 2">
    <name type="scientific">Streptococcus ruminantium</name>
    <dbReference type="NCBI Taxonomy" id="1917441"/>
    <lineage>
        <taxon>Bacteria</taxon>
        <taxon>Bacillati</taxon>
        <taxon>Bacillota</taxon>
        <taxon>Bacilli</taxon>
        <taxon>Lactobacillales</taxon>
        <taxon>Streptococcaceae</taxon>
        <taxon>Streptococcus</taxon>
    </lineage>
</organism>
<protein>
    <recommendedName>
        <fullName evidence="3">30S ribosomal protein S10</fullName>
    </recommendedName>
</protein>
<evidence type="ECO:0000313" key="2">
    <source>
        <dbReference type="Proteomes" id="UP000269331"/>
    </source>
</evidence>
<dbReference type="GeneID" id="52230537"/>
<dbReference type="Proteomes" id="UP000269331">
    <property type="component" value="Chromosome"/>
</dbReference>
<dbReference type="EMBL" id="AP018400">
    <property type="protein sequence ID" value="BBA93561.1"/>
    <property type="molecule type" value="Genomic_DNA"/>
</dbReference>
<dbReference type="OrthoDB" id="2939075at2"/>
<evidence type="ECO:0000313" key="1">
    <source>
        <dbReference type="EMBL" id="BBA93561.1"/>
    </source>
</evidence>
<gene>
    <name evidence="1" type="ORF">SR187_9805</name>
</gene>
<sequence length="50" mass="5839">MGKYQLDDKGKALVERYHEKHSTVKNDKKARVQALLKQAQKKTENGLTRR</sequence>
<evidence type="ECO:0008006" key="3">
    <source>
        <dbReference type="Google" id="ProtNLM"/>
    </source>
</evidence>
<reference evidence="1 2" key="1">
    <citation type="journal article" date="2018" name="Genome Biol. Evol.">
        <title>Complete Genome Sequence of Streptococcus ruminantium sp. nov. GUT-187T (=DSM 104980T =JCM 31869T), the Type Strain of S. ruminantium, and Comparison with Genome Sequences of Streptococcus suis Strains.</title>
        <authorList>
            <person name="Tohya M."/>
            <person name="Sekizaki T."/>
            <person name="Miyoshi-Akiyama T."/>
        </authorList>
    </citation>
    <scope>NUCLEOTIDE SEQUENCE [LARGE SCALE GENOMIC DNA]</scope>
    <source>
        <strain evidence="1 2">GUT187T</strain>
    </source>
</reference>
<accession>A0A2Z5U1P1</accession>
<dbReference type="AlphaFoldDB" id="A0A2Z5U1P1"/>
<dbReference type="RefSeq" id="WP_120172403.1">
    <property type="nucleotide sequence ID" value="NZ_AP018400.1"/>
</dbReference>